<reference evidence="1" key="1">
    <citation type="submission" date="2022-10" db="EMBL/GenBank/DDBJ databases">
        <title>Two novel species of Flavobacterium.</title>
        <authorList>
            <person name="Liu Q."/>
            <person name="Xin Y.-H."/>
        </authorList>
    </citation>
    <scope>NUCLEOTIDE SEQUENCE</scope>
    <source>
        <strain evidence="1">LS1R49</strain>
    </source>
</reference>
<name>A0A9X2ZGP6_9FLAO</name>
<accession>A0A9X2ZGP6</accession>
<gene>
    <name evidence="1" type="ORF">OIU83_15195</name>
</gene>
<dbReference type="Proteomes" id="UP001151079">
    <property type="component" value="Unassembled WGS sequence"/>
</dbReference>
<dbReference type="AlphaFoldDB" id="A0A9X2ZGP6"/>
<comment type="caution">
    <text evidence="1">The sequence shown here is derived from an EMBL/GenBank/DDBJ whole genome shotgun (WGS) entry which is preliminary data.</text>
</comment>
<dbReference type="RefSeq" id="WP_264207114.1">
    <property type="nucleotide sequence ID" value="NZ_JAOZEW010000016.1"/>
</dbReference>
<evidence type="ECO:0000313" key="2">
    <source>
        <dbReference type="Proteomes" id="UP001151079"/>
    </source>
</evidence>
<keyword evidence="2" id="KW-1185">Reference proteome</keyword>
<protein>
    <submittedName>
        <fullName evidence="1">Uncharacterized protein</fullName>
    </submittedName>
</protein>
<dbReference type="EMBL" id="JAOZEW010000016">
    <property type="protein sequence ID" value="MCV9929010.1"/>
    <property type="molecule type" value="Genomic_DNA"/>
</dbReference>
<evidence type="ECO:0000313" key="1">
    <source>
        <dbReference type="EMBL" id="MCV9929010.1"/>
    </source>
</evidence>
<sequence length="287" mass="33522">MILIGLLMFNIASCQKKENNNSKHIKIKKEENKMMNKTQPIYAIKVHSIGAFEIFVNGISIYSHKDKEASIITLPINGDILSSGVQMLQIILHSADKLTKSELQNYSFKIVQYNGFDSPDVKVVQECVFNESLSKDKYTYLQSWTFEAIVPYKVTGWIYSFNLKEENKDHLLNEVQQFYLKTWNLINSGNYIEYYKIIERRHQENLIAFYNSSEVNEEHNEIKQRILDAKGKMYPIDFSKFYSDGRLAVLEDKDGFSPLVYETDQYTDYFGFIFHRPKPGAPLEVIR</sequence>
<proteinExistence type="predicted"/>
<organism evidence="1 2">
    <name type="scientific">Flavobacterium shii</name>
    <dbReference type="NCBI Taxonomy" id="2987687"/>
    <lineage>
        <taxon>Bacteria</taxon>
        <taxon>Pseudomonadati</taxon>
        <taxon>Bacteroidota</taxon>
        <taxon>Flavobacteriia</taxon>
        <taxon>Flavobacteriales</taxon>
        <taxon>Flavobacteriaceae</taxon>
        <taxon>Flavobacterium</taxon>
    </lineage>
</organism>